<dbReference type="InterPro" id="IPR016914">
    <property type="entry name" value="TrmL"/>
</dbReference>
<feature type="binding site" evidence="6 7">
    <location>
        <position position="149"/>
    </location>
    <ligand>
        <name>S-adenosyl-L-methionine</name>
        <dbReference type="ChEBI" id="CHEBI:59789"/>
    </ligand>
</feature>
<keyword evidence="5 6" id="KW-0819">tRNA processing</keyword>
<keyword evidence="4 6" id="KW-0949">S-adenosyl-L-methionine</keyword>
<keyword evidence="1 6" id="KW-0963">Cytoplasm</keyword>
<evidence type="ECO:0000259" key="8">
    <source>
        <dbReference type="Pfam" id="PF00588"/>
    </source>
</evidence>
<feature type="binding site" evidence="6 7">
    <location>
        <position position="141"/>
    </location>
    <ligand>
        <name>S-adenosyl-L-methionine</name>
        <dbReference type="ChEBI" id="CHEBI:59789"/>
    </ligand>
</feature>
<evidence type="ECO:0000313" key="10">
    <source>
        <dbReference type="Proteomes" id="UP000310458"/>
    </source>
</evidence>
<dbReference type="Pfam" id="PF00588">
    <property type="entry name" value="SpoU_methylase"/>
    <property type="match status" value="1"/>
</dbReference>
<comment type="caution">
    <text evidence="9">The sequence shown here is derived from an EMBL/GenBank/DDBJ whole genome shotgun (WGS) entry which is preliminary data.</text>
</comment>
<organism evidence="9 10">
    <name type="scientific">Nesterenkonia salmonea</name>
    <dbReference type="NCBI Taxonomy" id="1804987"/>
    <lineage>
        <taxon>Bacteria</taxon>
        <taxon>Bacillati</taxon>
        <taxon>Actinomycetota</taxon>
        <taxon>Actinomycetes</taxon>
        <taxon>Micrococcales</taxon>
        <taxon>Micrococcaceae</taxon>
        <taxon>Nesterenkonia</taxon>
    </lineage>
</organism>
<dbReference type="GO" id="GO:0005737">
    <property type="term" value="C:cytoplasm"/>
    <property type="evidence" value="ECO:0007669"/>
    <property type="project" value="UniProtKB-SubCell"/>
</dbReference>
<evidence type="ECO:0000256" key="1">
    <source>
        <dbReference type="ARBA" id="ARBA00022490"/>
    </source>
</evidence>
<reference evidence="9 10" key="1">
    <citation type="submission" date="2019-05" db="EMBL/GenBank/DDBJ databases">
        <title>Nesterenkonia sp. GY074 isolated from the Southern Atlantic Ocean.</title>
        <authorList>
            <person name="Zhang G."/>
        </authorList>
    </citation>
    <scope>NUCLEOTIDE SEQUENCE [LARGE SCALE GENOMIC DNA]</scope>
    <source>
        <strain evidence="9 10">GY074</strain>
    </source>
</reference>
<dbReference type="GO" id="GO:0002130">
    <property type="term" value="P:wobble position ribose methylation"/>
    <property type="evidence" value="ECO:0007669"/>
    <property type="project" value="TreeGrafter"/>
</dbReference>
<evidence type="ECO:0000256" key="6">
    <source>
        <dbReference type="HAMAP-Rule" id="MF_01885"/>
    </source>
</evidence>
<dbReference type="OrthoDB" id="9789043at2"/>
<comment type="catalytic activity">
    <reaction evidence="6">
        <text>5-carboxymethylaminomethyluridine(34) in tRNA(Leu) + S-adenosyl-L-methionine = 5-carboxymethylaminomethyl-2'-O-methyluridine(34) in tRNA(Leu) + S-adenosyl-L-homocysteine + H(+)</text>
        <dbReference type="Rhea" id="RHEA:43088"/>
        <dbReference type="Rhea" id="RHEA-COMP:10333"/>
        <dbReference type="Rhea" id="RHEA-COMP:10334"/>
        <dbReference type="ChEBI" id="CHEBI:15378"/>
        <dbReference type="ChEBI" id="CHEBI:57856"/>
        <dbReference type="ChEBI" id="CHEBI:59789"/>
        <dbReference type="ChEBI" id="CHEBI:74508"/>
        <dbReference type="ChEBI" id="CHEBI:74511"/>
        <dbReference type="EC" id="2.1.1.207"/>
    </reaction>
</comment>
<evidence type="ECO:0000256" key="5">
    <source>
        <dbReference type="ARBA" id="ARBA00022694"/>
    </source>
</evidence>
<accession>A0A5R9BIK7</accession>
<comment type="similarity">
    <text evidence="6">Belongs to the class IV-like SAM-binding methyltransferase superfamily. RNA methyltransferase TrmH family. TrmL subfamily.</text>
</comment>
<proteinExistence type="inferred from homology"/>
<comment type="caution">
    <text evidence="6">Lacks conserved residue(s) required for the propagation of feature annotation.</text>
</comment>
<comment type="function">
    <text evidence="6">Could methylate the ribose at the nucleotide 34 wobble position in tRNA.</text>
</comment>
<dbReference type="PANTHER" id="PTHR42971:SF1">
    <property type="entry name" value="TRNA (CYTIDINE(34)-2'-O)-METHYLTRANSFERASE"/>
    <property type="match status" value="1"/>
</dbReference>
<dbReference type="GO" id="GO:0141098">
    <property type="term" value="F:tRNA (cytidine(34)-2'-O)-methyltransferase activity"/>
    <property type="evidence" value="ECO:0007669"/>
    <property type="project" value="RHEA"/>
</dbReference>
<dbReference type="CDD" id="cd18094">
    <property type="entry name" value="SpoU-like_TrmL"/>
    <property type="match status" value="1"/>
</dbReference>
<dbReference type="GO" id="GO:0141102">
    <property type="term" value="F:tRNA (5-carboxymethylaminomethyluridine(34)-2'-O)-methyltransferase activity"/>
    <property type="evidence" value="ECO:0007669"/>
    <property type="project" value="RHEA"/>
</dbReference>
<comment type="catalytic activity">
    <reaction evidence="6">
        <text>cytidine(34) in tRNA + S-adenosyl-L-methionine = 2'-O-methylcytidine(34) in tRNA + S-adenosyl-L-homocysteine + H(+)</text>
        <dbReference type="Rhea" id="RHEA:43084"/>
        <dbReference type="Rhea" id="RHEA-COMP:10331"/>
        <dbReference type="Rhea" id="RHEA-COMP:10332"/>
        <dbReference type="ChEBI" id="CHEBI:15378"/>
        <dbReference type="ChEBI" id="CHEBI:57856"/>
        <dbReference type="ChEBI" id="CHEBI:59789"/>
        <dbReference type="ChEBI" id="CHEBI:74495"/>
        <dbReference type="ChEBI" id="CHEBI:82748"/>
        <dbReference type="EC" id="2.1.1.207"/>
    </reaction>
</comment>
<evidence type="ECO:0000313" key="9">
    <source>
        <dbReference type="EMBL" id="TLQ00335.1"/>
    </source>
</evidence>
<dbReference type="EC" id="2.1.1.207" evidence="6"/>
<keyword evidence="10" id="KW-1185">Reference proteome</keyword>
<dbReference type="PANTHER" id="PTHR42971">
    <property type="entry name" value="TRNA (CYTIDINE(34)-2'-O)-METHYLTRANSFERASE"/>
    <property type="match status" value="1"/>
</dbReference>
<dbReference type="InterPro" id="IPR029026">
    <property type="entry name" value="tRNA_m1G_MTases_N"/>
</dbReference>
<dbReference type="PIRSF" id="PIRSF029256">
    <property type="entry name" value="SpoU_TrmH_prd"/>
    <property type="match status" value="1"/>
</dbReference>
<comment type="subcellular location">
    <subcellularLocation>
        <location evidence="6">Cytoplasm</location>
    </subcellularLocation>
</comment>
<feature type="binding site" evidence="6 7">
    <location>
        <position position="119"/>
    </location>
    <ligand>
        <name>S-adenosyl-L-methionine</name>
        <dbReference type="ChEBI" id="CHEBI:59789"/>
    </ligand>
</feature>
<keyword evidence="2 6" id="KW-0489">Methyltransferase</keyword>
<evidence type="ECO:0000256" key="4">
    <source>
        <dbReference type="ARBA" id="ARBA00022691"/>
    </source>
</evidence>
<dbReference type="SUPFAM" id="SSF75217">
    <property type="entry name" value="alpha/beta knot"/>
    <property type="match status" value="1"/>
</dbReference>
<dbReference type="GO" id="GO:0003723">
    <property type="term" value="F:RNA binding"/>
    <property type="evidence" value="ECO:0007669"/>
    <property type="project" value="InterPro"/>
</dbReference>
<dbReference type="EMBL" id="VAVZ01000003">
    <property type="protein sequence ID" value="TLQ00335.1"/>
    <property type="molecule type" value="Genomic_DNA"/>
</dbReference>
<evidence type="ECO:0000256" key="2">
    <source>
        <dbReference type="ARBA" id="ARBA00022603"/>
    </source>
</evidence>
<gene>
    <name evidence="9" type="ORF">FEF26_01865</name>
</gene>
<dbReference type="Proteomes" id="UP000310458">
    <property type="component" value="Unassembled WGS sequence"/>
</dbReference>
<dbReference type="InterPro" id="IPR029028">
    <property type="entry name" value="Alpha/beta_knot_MTases"/>
</dbReference>
<dbReference type="InterPro" id="IPR001537">
    <property type="entry name" value="SpoU_MeTrfase"/>
</dbReference>
<evidence type="ECO:0000256" key="7">
    <source>
        <dbReference type="PIRSR" id="PIRSR029256-1"/>
    </source>
</evidence>
<feature type="domain" description="tRNA/rRNA methyltransferase SpoU type" evidence="8">
    <location>
        <begin position="6"/>
        <end position="161"/>
    </location>
</feature>
<name>A0A5R9BIK7_9MICC</name>
<evidence type="ECO:0000256" key="3">
    <source>
        <dbReference type="ARBA" id="ARBA00022679"/>
    </source>
</evidence>
<dbReference type="AlphaFoldDB" id="A0A5R9BIK7"/>
<keyword evidence="3 6" id="KW-0808">Transferase</keyword>
<sequence>MSGAGLRIVLDQPEIPGNTGNIIRLAAVTGFELHIAGPTLFDFSDAKLKRAGLDYHDLAVMTEHENLESAYAHLGVSSKRDTPFAAGETAAARIFAFTGEGTIAHTEVSYQPGDILLFGRESTGLDECVKADPRLTGTVRIPMLPGRRSLNLANSVSIAVYEAWRQYSFRDAV</sequence>
<dbReference type="RefSeq" id="WP_138251834.1">
    <property type="nucleotide sequence ID" value="NZ_VAVZ01000003.1"/>
</dbReference>
<dbReference type="HAMAP" id="MF_01885">
    <property type="entry name" value="tRNA_methyltr_TrmL"/>
    <property type="match status" value="1"/>
</dbReference>
<protein>
    <recommendedName>
        <fullName evidence="6">Putative tRNA (cytidine(34)-2'-O)-methyltransferase</fullName>
        <ecNumber evidence="6">2.1.1.207</ecNumber>
    </recommendedName>
    <alternativeName>
        <fullName evidence="6">tRNA (cytidine/uridine-2'-O-)-methyltransferase</fullName>
    </alternativeName>
</protein>
<dbReference type="Gene3D" id="3.40.1280.10">
    <property type="match status" value="1"/>
</dbReference>